<organism evidence="2 3">
    <name type="scientific">Salinivibrio costicola</name>
    <name type="common">Vibrio costicola</name>
    <dbReference type="NCBI Taxonomy" id="51367"/>
    <lineage>
        <taxon>Bacteria</taxon>
        <taxon>Pseudomonadati</taxon>
        <taxon>Pseudomonadota</taxon>
        <taxon>Gammaproteobacteria</taxon>
        <taxon>Vibrionales</taxon>
        <taxon>Vibrionaceae</taxon>
        <taxon>Salinivibrio</taxon>
    </lineage>
</organism>
<evidence type="ECO:0000313" key="3">
    <source>
        <dbReference type="Proteomes" id="UP000501408"/>
    </source>
</evidence>
<dbReference type="RefSeq" id="WP_069587329.1">
    <property type="nucleotide sequence ID" value="NZ_CP050266.1"/>
</dbReference>
<keyword evidence="3" id="KW-1185">Reference proteome</keyword>
<accession>A0ABX6K4T3</accession>
<dbReference type="Proteomes" id="UP000501408">
    <property type="component" value="Chromosome 1"/>
</dbReference>
<feature type="compositionally biased region" description="Basic and acidic residues" evidence="1">
    <location>
        <begin position="28"/>
        <end position="62"/>
    </location>
</feature>
<sequence>MNWLGNLSPVYRKPSAPPTKVWAIKKQASIEERKQRRLDDPSDHDASPQAEKENAPRKKDDGSLDVYV</sequence>
<name>A0ABX6K4T3_SALCS</name>
<evidence type="ECO:0000256" key="1">
    <source>
        <dbReference type="SAM" id="MobiDB-lite"/>
    </source>
</evidence>
<dbReference type="EMBL" id="CP050266">
    <property type="protein sequence ID" value="QIR06551.1"/>
    <property type="molecule type" value="Genomic_DNA"/>
</dbReference>
<protein>
    <submittedName>
        <fullName evidence="2">Uncharacterized protein</fullName>
    </submittedName>
</protein>
<evidence type="ECO:0000313" key="2">
    <source>
        <dbReference type="EMBL" id="QIR06551.1"/>
    </source>
</evidence>
<proteinExistence type="predicted"/>
<reference evidence="2 3" key="1">
    <citation type="submission" date="2020-03" db="EMBL/GenBank/DDBJ databases">
        <title>Genome mining reveals the biosynthetic pathways of PHA and ectoines of the halophilic strain Salinivibrio costicola M318 isolated from fermented shrimp paste.</title>
        <authorList>
            <person name="Doan T.V."/>
            <person name="Tran L.T."/>
            <person name="Trieu T.A."/>
            <person name="Nguyen Q.V."/>
            <person name="Quach T.N."/>
            <person name="Phi T.Q."/>
            <person name="Kumar S."/>
        </authorList>
    </citation>
    <scope>NUCLEOTIDE SEQUENCE [LARGE SCALE GENOMIC DNA]</scope>
    <source>
        <strain evidence="2 3">M318</strain>
    </source>
</reference>
<feature type="region of interest" description="Disordered" evidence="1">
    <location>
        <begin position="1"/>
        <end position="68"/>
    </location>
</feature>
<gene>
    <name evidence="2" type="ORF">HBA18_09350</name>
</gene>